<accession>A0A5R9PXG5</accession>
<sequence length="328" mass="37509">MNEFIRFISKGEQAKAFILIDELDRCRPSYAIEMLEIIKHFFETPNFVFVVATDTKQLSHSIKAVYGSGFNGEEYLTRFFNRTASIPKGDLSGFIKGCLEKTSILENLNIGLAIPNFRHNMDSKGTISKNDLEIEELTQNLMLIAEIYNISLRKLEQAIAKLDSILLFESHKEEILFDYQVLFQLIIESSSDLFSQIYKERKLNTSENSPTFNLHNKTKVLITGYEHNTDINGILLHANPQNLSSLKSSQDRNLIKAKLDFSLAVMRLGSNIQELLKVSKPPGNYNISANLIKNYQRNLALHLNESQHFKVWTEEDYFSKVELASSLS</sequence>
<organism evidence="2 3">
    <name type="scientific">Pseudoalteromonas phenolica</name>
    <dbReference type="NCBI Taxonomy" id="161398"/>
    <lineage>
        <taxon>Bacteria</taxon>
        <taxon>Pseudomonadati</taxon>
        <taxon>Pseudomonadota</taxon>
        <taxon>Gammaproteobacteria</taxon>
        <taxon>Alteromonadales</taxon>
        <taxon>Pseudoalteromonadaceae</taxon>
        <taxon>Pseudoalteromonas</taxon>
    </lineage>
</organism>
<proteinExistence type="predicted"/>
<name>A0A5R9PXG5_9GAMM</name>
<dbReference type="Pfam" id="PF07693">
    <property type="entry name" value="KAP_NTPase"/>
    <property type="match status" value="1"/>
</dbReference>
<dbReference type="Proteomes" id="UP000309186">
    <property type="component" value="Unassembled WGS sequence"/>
</dbReference>
<evidence type="ECO:0000313" key="3">
    <source>
        <dbReference type="Proteomes" id="UP000309186"/>
    </source>
</evidence>
<reference evidence="2 3" key="1">
    <citation type="submission" date="2018-01" db="EMBL/GenBank/DDBJ databases">
        <title>Co-occurrence of chitin degradation, pigmentation and bioactivity in marine Pseudoalteromonas.</title>
        <authorList>
            <person name="Paulsen S."/>
            <person name="Gram L."/>
            <person name="Machado H."/>
        </authorList>
    </citation>
    <scope>NUCLEOTIDE SEQUENCE [LARGE SCALE GENOMIC DNA]</scope>
    <source>
        <strain evidence="2 3">S3663</strain>
    </source>
</reference>
<protein>
    <recommendedName>
        <fullName evidence="1">KAP NTPase domain-containing protein</fullName>
    </recommendedName>
</protein>
<comment type="caution">
    <text evidence="2">The sequence shown here is derived from an EMBL/GenBank/DDBJ whole genome shotgun (WGS) entry which is preliminary data.</text>
</comment>
<dbReference type="AlphaFoldDB" id="A0A5R9PXG5"/>
<dbReference type="InterPro" id="IPR011646">
    <property type="entry name" value="KAP_P-loop"/>
</dbReference>
<gene>
    <name evidence="2" type="ORF">C1E24_18115</name>
</gene>
<evidence type="ECO:0000313" key="2">
    <source>
        <dbReference type="EMBL" id="TLX45598.1"/>
    </source>
</evidence>
<dbReference type="EMBL" id="PPSW01000032">
    <property type="protein sequence ID" value="TLX45598.1"/>
    <property type="molecule type" value="Genomic_DNA"/>
</dbReference>
<dbReference type="RefSeq" id="WP_138483884.1">
    <property type="nucleotide sequence ID" value="NZ_PPSW01000032.1"/>
</dbReference>
<evidence type="ECO:0000259" key="1">
    <source>
        <dbReference type="Pfam" id="PF07693"/>
    </source>
</evidence>
<dbReference type="OrthoDB" id="88903at2"/>
<feature type="domain" description="KAP NTPase" evidence="1">
    <location>
        <begin position="10"/>
        <end position="165"/>
    </location>
</feature>